<feature type="transmembrane region" description="Helical" evidence="11">
    <location>
        <begin position="209"/>
        <end position="227"/>
    </location>
</feature>
<dbReference type="SFLD" id="SFLDS00052">
    <property type="entry name" value="Ferric_Reductase_Domain"/>
    <property type="match status" value="1"/>
</dbReference>
<evidence type="ECO:0000313" key="13">
    <source>
        <dbReference type="EMBL" id="KAG9251760.1"/>
    </source>
</evidence>
<evidence type="ECO:0000256" key="7">
    <source>
        <dbReference type="ARBA" id="ARBA00023002"/>
    </source>
</evidence>
<comment type="similarity">
    <text evidence="2">Belongs to the ferric reductase (FRE) family.</text>
</comment>
<dbReference type="OrthoDB" id="10006946at2759"/>
<gene>
    <name evidence="13" type="ORF">F5Z01DRAFT_691790</name>
</gene>
<evidence type="ECO:0000256" key="10">
    <source>
        <dbReference type="SAM" id="MobiDB-lite"/>
    </source>
</evidence>
<sequence>MAGHDPAFEAMMAIRAKHNHRAMLYFAVILFIQALSTCIFVFAPRWLRIHKHRPTLPRFCAATTRKHVPCLPSVGHMLHVAVYTIANVVLTFAPIDYTNMTTLSNIASRTGWLAMANVAVFVLFSMKINLFYFVGGFTYNRLNILHQLAGYMTIAHVIVHAASYSAYFVSDHRPERLLYKAEVYGMITGICFLSLGISGAYIRRWWYELFYYLHIAFWIIGVVTLGLHQPETGKGIIFITITCASLWVLDRLTRFLRLVVCSVSNEATLTPLTNGGTRVTLKKAPHGAEAGQHCFLWIPAVRRFEMHPFTIANVDSAEFVIASYNGFTKDLHEYAVSHPRAVVRASAEGPYASPRTPGSIDKLILIAGGSGGSFAFGRGKTHGFAPGPRSVKEIELIWIVRHHSQLNWFAREIADLAGQERVKIHLFVTRGPGVSPRGIDSLALSTTVSSQDGATDRAFADEDCKSTASSARSVDSEKEDLSTATDERDVPQIYGVSVTFGRPDVAGMLRSSIEDLGSDEAVTVMACGPGGLLRAVRDTTSSCTKPDGPSVSVHCEHFGW</sequence>
<feature type="transmembrane region" description="Helical" evidence="11">
    <location>
        <begin position="181"/>
        <end position="202"/>
    </location>
</feature>
<reference evidence="13" key="1">
    <citation type="journal article" date="2021" name="IMA Fungus">
        <title>Genomic characterization of three marine fungi, including Emericellopsis atlantica sp. nov. with signatures of a generalist lifestyle and marine biomass degradation.</title>
        <authorList>
            <person name="Hagestad O.C."/>
            <person name="Hou L."/>
            <person name="Andersen J.H."/>
            <person name="Hansen E.H."/>
            <person name="Altermark B."/>
            <person name="Li C."/>
            <person name="Kuhnert E."/>
            <person name="Cox R.J."/>
            <person name="Crous P.W."/>
            <person name="Spatafora J.W."/>
            <person name="Lail K."/>
            <person name="Amirebrahimi M."/>
            <person name="Lipzen A."/>
            <person name="Pangilinan J."/>
            <person name="Andreopoulos W."/>
            <person name="Hayes R.D."/>
            <person name="Ng V."/>
            <person name="Grigoriev I.V."/>
            <person name="Jackson S.A."/>
            <person name="Sutton T.D.S."/>
            <person name="Dobson A.D.W."/>
            <person name="Rama T."/>
        </authorList>
    </citation>
    <scope>NUCLEOTIDE SEQUENCE</scope>
    <source>
        <strain evidence="13">TS7</strain>
    </source>
</reference>
<comment type="caution">
    <text evidence="13">The sequence shown here is derived from an EMBL/GenBank/DDBJ whole genome shotgun (WGS) entry which is preliminary data.</text>
</comment>
<dbReference type="InterPro" id="IPR013130">
    <property type="entry name" value="Fe3_Rdtase_TM_dom"/>
</dbReference>
<comment type="subcellular location">
    <subcellularLocation>
        <location evidence="1">Membrane</location>
        <topology evidence="1">Multi-pass membrane protein</topology>
    </subcellularLocation>
</comment>
<dbReference type="Proteomes" id="UP000887229">
    <property type="component" value="Unassembled WGS sequence"/>
</dbReference>
<evidence type="ECO:0000256" key="3">
    <source>
        <dbReference type="ARBA" id="ARBA00022448"/>
    </source>
</evidence>
<dbReference type="Gene3D" id="3.40.50.80">
    <property type="entry name" value="Nucleotide-binding domain of ferredoxin-NADP reductase (FNR) module"/>
    <property type="match status" value="1"/>
</dbReference>
<feature type="region of interest" description="Disordered" evidence="10">
    <location>
        <begin position="468"/>
        <end position="487"/>
    </location>
</feature>
<keyword evidence="5" id="KW-0249">Electron transport</keyword>
<evidence type="ECO:0000256" key="4">
    <source>
        <dbReference type="ARBA" id="ARBA00022692"/>
    </source>
</evidence>
<dbReference type="GO" id="GO:0006826">
    <property type="term" value="P:iron ion transport"/>
    <property type="evidence" value="ECO:0007669"/>
    <property type="project" value="TreeGrafter"/>
</dbReference>
<organism evidence="13 14">
    <name type="scientific">Emericellopsis atlantica</name>
    <dbReference type="NCBI Taxonomy" id="2614577"/>
    <lineage>
        <taxon>Eukaryota</taxon>
        <taxon>Fungi</taxon>
        <taxon>Dikarya</taxon>
        <taxon>Ascomycota</taxon>
        <taxon>Pezizomycotina</taxon>
        <taxon>Sordariomycetes</taxon>
        <taxon>Hypocreomycetidae</taxon>
        <taxon>Hypocreales</taxon>
        <taxon>Bionectriaceae</taxon>
        <taxon>Emericellopsis</taxon>
    </lineage>
</organism>
<evidence type="ECO:0000256" key="2">
    <source>
        <dbReference type="ARBA" id="ARBA00006278"/>
    </source>
</evidence>
<dbReference type="GO" id="GO:0015677">
    <property type="term" value="P:copper ion import"/>
    <property type="evidence" value="ECO:0007669"/>
    <property type="project" value="TreeGrafter"/>
</dbReference>
<keyword evidence="6 11" id="KW-1133">Transmembrane helix</keyword>
<keyword evidence="3" id="KW-0813">Transport</keyword>
<proteinExistence type="inferred from homology"/>
<feature type="transmembrane region" description="Helical" evidence="11">
    <location>
        <begin position="22"/>
        <end position="47"/>
    </location>
</feature>
<feature type="transmembrane region" description="Helical" evidence="11">
    <location>
        <begin position="112"/>
        <end position="136"/>
    </location>
</feature>
<dbReference type="EMBL" id="MU251266">
    <property type="protein sequence ID" value="KAG9251760.1"/>
    <property type="molecule type" value="Genomic_DNA"/>
</dbReference>
<dbReference type="GeneID" id="70297068"/>
<name>A0A9P8CM81_9HYPO</name>
<dbReference type="Pfam" id="PF01794">
    <property type="entry name" value="Ferric_reduct"/>
    <property type="match status" value="1"/>
</dbReference>
<dbReference type="PROSITE" id="PS51384">
    <property type="entry name" value="FAD_FR"/>
    <property type="match status" value="1"/>
</dbReference>
<dbReference type="Pfam" id="PF08022">
    <property type="entry name" value="FAD_binding_8"/>
    <property type="match status" value="1"/>
</dbReference>
<evidence type="ECO:0000256" key="1">
    <source>
        <dbReference type="ARBA" id="ARBA00004141"/>
    </source>
</evidence>
<evidence type="ECO:0000256" key="6">
    <source>
        <dbReference type="ARBA" id="ARBA00022989"/>
    </source>
</evidence>
<dbReference type="SUPFAM" id="SSF52343">
    <property type="entry name" value="Ferredoxin reductase-like, C-terminal NADP-linked domain"/>
    <property type="match status" value="1"/>
</dbReference>
<feature type="transmembrane region" description="Helical" evidence="11">
    <location>
        <begin position="148"/>
        <end position="169"/>
    </location>
</feature>
<dbReference type="PANTHER" id="PTHR32361:SF28">
    <property type="entry name" value="FRP1P"/>
    <property type="match status" value="1"/>
</dbReference>
<dbReference type="InterPro" id="IPR017927">
    <property type="entry name" value="FAD-bd_FR_type"/>
</dbReference>
<dbReference type="PANTHER" id="PTHR32361">
    <property type="entry name" value="FERRIC/CUPRIC REDUCTASE TRANSMEMBRANE COMPONENT"/>
    <property type="match status" value="1"/>
</dbReference>
<keyword evidence="9 11" id="KW-0472">Membrane</keyword>
<dbReference type="InterPro" id="IPR051410">
    <property type="entry name" value="Ferric/Cupric_Reductase"/>
</dbReference>
<evidence type="ECO:0000256" key="11">
    <source>
        <dbReference type="SAM" id="Phobius"/>
    </source>
</evidence>
<accession>A0A9P8CM81</accession>
<evidence type="ECO:0000256" key="8">
    <source>
        <dbReference type="ARBA" id="ARBA00023065"/>
    </source>
</evidence>
<keyword evidence="14" id="KW-1185">Reference proteome</keyword>
<dbReference type="InterPro" id="IPR013112">
    <property type="entry name" value="FAD-bd_8"/>
</dbReference>
<dbReference type="GO" id="GO:0000293">
    <property type="term" value="F:ferric-chelate reductase activity"/>
    <property type="evidence" value="ECO:0007669"/>
    <property type="project" value="UniProtKB-ARBA"/>
</dbReference>
<evidence type="ECO:0000256" key="5">
    <source>
        <dbReference type="ARBA" id="ARBA00022982"/>
    </source>
</evidence>
<dbReference type="InterPro" id="IPR039261">
    <property type="entry name" value="FNR_nucleotide-bd"/>
</dbReference>
<protein>
    <submittedName>
        <fullName evidence="13">Ferric reductase-like transmembrane component</fullName>
    </submittedName>
</protein>
<keyword evidence="7" id="KW-0560">Oxidoreductase</keyword>
<feature type="transmembrane region" description="Helical" evidence="11">
    <location>
        <begin position="68"/>
        <end position="92"/>
    </location>
</feature>
<evidence type="ECO:0000259" key="12">
    <source>
        <dbReference type="PROSITE" id="PS51384"/>
    </source>
</evidence>
<feature type="compositionally biased region" description="Basic and acidic residues" evidence="10">
    <location>
        <begin position="474"/>
        <end position="487"/>
    </location>
</feature>
<evidence type="ECO:0000256" key="9">
    <source>
        <dbReference type="ARBA" id="ARBA00023136"/>
    </source>
</evidence>
<dbReference type="SFLD" id="SFLDG01168">
    <property type="entry name" value="Ferric_reductase_subgroup_(FRE"/>
    <property type="match status" value="1"/>
</dbReference>
<dbReference type="GO" id="GO:0006879">
    <property type="term" value="P:intracellular iron ion homeostasis"/>
    <property type="evidence" value="ECO:0007669"/>
    <property type="project" value="TreeGrafter"/>
</dbReference>
<dbReference type="CDD" id="cd06186">
    <property type="entry name" value="NOX_Duox_like_FAD_NADP"/>
    <property type="match status" value="1"/>
</dbReference>
<evidence type="ECO:0000313" key="14">
    <source>
        <dbReference type="Proteomes" id="UP000887229"/>
    </source>
</evidence>
<dbReference type="RefSeq" id="XP_046115684.1">
    <property type="nucleotide sequence ID" value="XM_046266165.1"/>
</dbReference>
<feature type="domain" description="FAD-binding FR-type" evidence="12">
    <location>
        <begin position="253"/>
        <end position="357"/>
    </location>
</feature>
<keyword evidence="8" id="KW-0406">Ion transport</keyword>
<dbReference type="Pfam" id="PF08030">
    <property type="entry name" value="NAD_binding_6"/>
    <property type="match status" value="1"/>
</dbReference>
<dbReference type="AlphaFoldDB" id="A0A9P8CM81"/>
<keyword evidence="4 11" id="KW-0812">Transmembrane</keyword>
<dbReference type="GO" id="GO:0005886">
    <property type="term" value="C:plasma membrane"/>
    <property type="evidence" value="ECO:0007669"/>
    <property type="project" value="TreeGrafter"/>
</dbReference>
<dbReference type="InterPro" id="IPR013121">
    <property type="entry name" value="Fe_red_NAD-bd_6"/>
</dbReference>